<reference evidence="11" key="3">
    <citation type="submission" date="2015-06" db="UniProtKB">
        <authorList>
            <consortium name="EnsemblMetazoa"/>
        </authorList>
    </citation>
    <scope>IDENTIFICATION</scope>
</reference>
<evidence type="ECO:0000259" key="7">
    <source>
        <dbReference type="PROSITE" id="PS50002"/>
    </source>
</evidence>
<evidence type="ECO:0000313" key="11">
    <source>
        <dbReference type="EnsemblMetazoa" id="CapteP180035"/>
    </source>
</evidence>
<dbReference type="InterPro" id="IPR001452">
    <property type="entry name" value="SH3_domain"/>
</dbReference>
<dbReference type="Gene3D" id="1.20.900.10">
    <property type="entry name" value="Dbl homology (DH) domain"/>
    <property type="match status" value="1"/>
</dbReference>
<dbReference type="SMART" id="SM00326">
    <property type="entry name" value="SH3"/>
    <property type="match status" value="1"/>
</dbReference>
<comment type="subcellular location">
    <subcellularLocation>
        <location evidence="1">Cytoplasm</location>
    </subcellularLocation>
</comment>
<keyword evidence="4" id="KW-0344">Guanine-nucleotide releasing factor</keyword>
<feature type="domain" description="PH" evidence="8">
    <location>
        <begin position="298"/>
        <end position="404"/>
    </location>
</feature>
<evidence type="ECO:0008006" key="13">
    <source>
        <dbReference type="Google" id="ProtNLM"/>
    </source>
</evidence>
<dbReference type="EMBL" id="KB308479">
    <property type="protein sequence ID" value="ELT97753.1"/>
    <property type="molecule type" value="Genomic_DNA"/>
</dbReference>
<evidence type="ECO:0000256" key="2">
    <source>
        <dbReference type="ARBA" id="ARBA00022443"/>
    </source>
</evidence>
<dbReference type="SUPFAM" id="SSF48065">
    <property type="entry name" value="DBL homology domain (DH-domain)"/>
    <property type="match status" value="1"/>
</dbReference>
<dbReference type="PROSITE" id="PS50002">
    <property type="entry name" value="SH3"/>
    <property type="match status" value="1"/>
</dbReference>
<dbReference type="STRING" id="283909.R7TV20"/>
<dbReference type="OMA" id="RCRIVNM"/>
<dbReference type="Pfam" id="PF00621">
    <property type="entry name" value="RhoGEF"/>
    <property type="match status" value="1"/>
</dbReference>
<evidence type="ECO:0000256" key="5">
    <source>
        <dbReference type="PROSITE-ProRule" id="PRU00192"/>
    </source>
</evidence>
<dbReference type="CDD" id="cd01224">
    <property type="entry name" value="PH_Collybistin_ASEF"/>
    <property type="match status" value="1"/>
</dbReference>
<name>R7TV20_CAPTE</name>
<evidence type="ECO:0000256" key="4">
    <source>
        <dbReference type="ARBA" id="ARBA00022658"/>
    </source>
</evidence>
<dbReference type="PANTHER" id="PTHR47544:SF3">
    <property type="entry name" value="RHO GUANINE NUCLEOTIDE EXCHANGE FACTOR 4 ISOFORM X1"/>
    <property type="match status" value="1"/>
</dbReference>
<dbReference type="InterPro" id="IPR055251">
    <property type="entry name" value="SOS1_NGEF_PH"/>
</dbReference>
<dbReference type="SUPFAM" id="SSF50044">
    <property type="entry name" value="SH3-domain"/>
    <property type="match status" value="1"/>
</dbReference>
<dbReference type="GO" id="GO:0005085">
    <property type="term" value="F:guanyl-nucleotide exchange factor activity"/>
    <property type="evidence" value="ECO:0007669"/>
    <property type="project" value="UniProtKB-KW"/>
</dbReference>
<dbReference type="CDD" id="cd00160">
    <property type="entry name" value="RhoGEF"/>
    <property type="match status" value="1"/>
</dbReference>
<dbReference type="InterPro" id="IPR001849">
    <property type="entry name" value="PH_domain"/>
</dbReference>
<evidence type="ECO:0000256" key="3">
    <source>
        <dbReference type="ARBA" id="ARBA00022490"/>
    </source>
</evidence>
<reference evidence="12" key="1">
    <citation type="submission" date="2012-12" db="EMBL/GenBank/DDBJ databases">
        <authorList>
            <person name="Hellsten U."/>
            <person name="Grimwood J."/>
            <person name="Chapman J.A."/>
            <person name="Shapiro H."/>
            <person name="Aerts A."/>
            <person name="Otillar R.P."/>
            <person name="Terry A.Y."/>
            <person name="Boore J.L."/>
            <person name="Simakov O."/>
            <person name="Marletaz F."/>
            <person name="Cho S.-J."/>
            <person name="Edsinger-Gonzales E."/>
            <person name="Havlak P."/>
            <person name="Kuo D.-H."/>
            <person name="Larsson T."/>
            <person name="Lv J."/>
            <person name="Arendt D."/>
            <person name="Savage R."/>
            <person name="Osoegawa K."/>
            <person name="de Jong P."/>
            <person name="Lindberg D.R."/>
            <person name="Seaver E.C."/>
            <person name="Weisblat D.A."/>
            <person name="Putnam N.H."/>
            <person name="Grigoriev I.V."/>
            <person name="Rokhsar D.S."/>
        </authorList>
    </citation>
    <scope>NUCLEOTIDE SEQUENCE</scope>
    <source>
        <strain evidence="12">I ESC-2004</strain>
    </source>
</reference>
<feature type="domain" description="DH" evidence="9">
    <location>
        <begin position="83"/>
        <end position="267"/>
    </location>
</feature>
<gene>
    <name evidence="10" type="ORF">CAPTEDRAFT_180035</name>
</gene>
<evidence type="ECO:0000256" key="1">
    <source>
        <dbReference type="ARBA" id="ARBA00004496"/>
    </source>
</evidence>
<dbReference type="Gene3D" id="2.30.29.30">
    <property type="entry name" value="Pleckstrin-homology domain (PH domain)/Phosphotyrosine-binding domain (PTB)"/>
    <property type="match status" value="1"/>
</dbReference>
<feature type="compositionally biased region" description="Basic residues" evidence="6">
    <location>
        <begin position="466"/>
        <end position="475"/>
    </location>
</feature>
<keyword evidence="3" id="KW-0963">Cytoplasm</keyword>
<feature type="region of interest" description="Disordered" evidence="6">
    <location>
        <begin position="454"/>
        <end position="505"/>
    </location>
</feature>
<dbReference type="EnsemblMetazoa" id="CapteT180035">
    <property type="protein sequence ID" value="CapteP180035"/>
    <property type="gene ID" value="CapteG180035"/>
</dbReference>
<dbReference type="AlphaFoldDB" id="R7TV20"/>
<dbReference type="GO" id="GO:0005737">
    <property type="term" value="C:cytoplasm"/>
    <property type="evidence" value="ECO:0007669"/>
    <property type="project" value="UniProtKB-SubCell"/>
</dbReference>
<dbReference type="InterPro" id="IPR011993">
    <property type="entry name" value="PH-like_dom_sf"/>
</dbReference>
<organism evidence="10">
    <name type="scientific">Capitella teleta</name>
    <name type="common">Polychaete worm</name>
    <dbReference type="NCBI Taxonomy" id="283909"/>
    <lineage>
        <taxon>Eukaryota</taxon>
        <taxon>Metazoa</taxon>
        <taxon>Spiralia</taxon>
        <taxon>Lophotrochozoa</taxon>
        <taxon>Annelida</taxon>
        <taxon>Polychaeta</taxon>
        <taxon>Sedentaria</taxon>
        <taxon>Scolecida</taxon>
        <taxon>Capitellidae</taxon>
        <taxon>Capitella</taxon>
    </lineage>
</organism>
<dbReference type="PROSITE" id="PS50003">
    <property type="entry name" value="PH_DOMAIN"/>
    <property type="match status" value="1"/>
</dbReference>
<evidence type="ECO:0000256" key="6">
    <source>
        <dbReference type="SAM" id="MobiDB-lite"/>
    </source>
</evidence>
<evidence type="ECO:0000259" key="9">
    <source>
        <dbReference type="PROSITE" id="PS50010"/>
    </source>
</evidence>
<dbReference type="HOGENOM" id="CLU_008436_2_1_1"/>
<dbReference type="SMART" id="SM00233">
    <property type="entry name" value="PH"/>
    <property type="match status" value="1"/>
</dbReference>
<dbReference type="EMBL" id="AMQN01002120">
    <property type="status" value="NOT_ANNOTATED_CDS"/>
    <property type="molecule type" value="Genomic_DNA"/>
</dbReference>
<proteinExistence type="predicted"/>
<feature type="compositionally biased region" description="Polar residues" evidence="6">
    <location>
        <begin position="476"/>
        <end position="489"/>
    </location>
</feature>
<dbReference type="Pfam" id="PF00018">
    <property type="entry name" value="SH3_1"/>
    <property type="match status" value="1"/>
</dbReference>
<dbReference type="InterPro" id="IPR000219">
    <property type="entry name" value="DH_dom"/>
</dbReference>
<dbReference type="PROSITE" id="PS50010">
    <property type="entry name" value="DH_2"/>
    <property type="match status" value="1"/>
</dbReference>
<keyword evidence="12" id="KW-1185">Reference proteome</keyword>
<dbReference type="OrthoDB" id="660555at2759"/>
<dbReference type="PROSITE" id="PS00741">
    <property type="entry name" value="DH_1"/>
    <property type="match status" value="1"/>
</dbReference>
<dbReference type="InterPro" id="IPR035899">
    <property type="entry name" value="DBL_dom_sf"/>
</dbReference>
<feature type="compositionally biased region" description="Polar residues" evidence="6">
    <location>
        <begin position="454"/>
        <end position="465"/>
    </location>
</feature>
<dbReference type="Proteomes" id="UP000014760">
    <property type="component" value="Unassembled WGS sequence"/>
</dbReference>
<dbReference type="GO" id="GO:0035556">
    <property type="term" value="P:intracellular signal transduction"/>
    <property type="evidence" value="ECO:0007669"/>
    <property type="project" value="InterPro"/>
</dbReference>
<feature type="domain" description="SH3" evidence="7">
    <location>
        <begin position="1"/>
        <end position="46"/>
    </location>
</feature>
<dbReference type="Gene3D" id="2.30.30.40">
    <property type="entry name" value="SH3 Domains"/>
    <property type="match status" value="1"/>
</dbReference>
<evidence type="ECO:0000313" key="10">
    <source>
        <dbReference type="EMBL" id="ELT97753.1"/>
    </source>
</evidence>
<dbReference type="CDD" id="cd11828">
    <property type="entry name" value="SH3_ARHGEF9_like"/>
    <property type="match status" value="1"/>
</dbReference>
<sequence length="505" mass="59062">MDTEELGFRAGEVIEVMDMTDKDWWWGRMASSEGWFPAAFVRLRANQMETADDLAQKLKEGEIDSTTAMRRYSCNTLLSKEQARTNVVREILHAEKEYIRHISDVIEGYIEKASKRPEMFSAEMLRRIFGNMEEIHKFSAAFLRDLEVCIRNDKPQSSEIGACFIKHQKGFEIYSEYCNNHPIAIEELRLLQKDSRYHQFFEACRLLQQMINIPLEGFLLNPVQKICKYPLQLKELLKHTRPEHPDYEPLKEALDTMKQIALLINERKRKMESLEKLAEWQDTVENWQGEDLIDISSELIFSGEMTKVNRNGGNQERIYFLFDNQLVYCRKDKLWRDVMVYKGRIGTNSCQVIPLQDGKDNATGTTVKNAFSIYDNTKEKSYVLCCRTALERERWLSALRDERKRVEMDKMNGFNLQEFKAKMASIFCHTRQRARNKGNKLKKSQMIIPDAVLSHSQNNNSPASSHRSKTLHRSHNTSSLMTPTMSSHPKTPVKRSWFPFKSRKN</sequence>
<dbReference type="InterPro" id="IPR036028">
    <property type="entry name" value="SH3-like_dom_sf"/>
</dbReference>
<dbReference type="PANTHER" id="PTHR47544">
    <property type="entry name" value="RHO GUANINE NUCLEOTIDE EXCHANGE FACTOR 4"/>
    <property type="match status" value="1"/>
</dbReference>
<dbReference type="Pfam" id="PF22697">
    <property type="entry name" value="SOS1_NGEF_PH"/>
    <property type="match status" value="1"/>
</dbReference>
<dbReference type="SMART" id="SM00325">
    <property type="entry name" value="RhoGEF"/>
    <property type="match status" value="1"/>
</dbReference>
<evidence type="ECO:0000259" key="8">
    <source>
        <dbReference type="PROSITE" id="PS50003"/>
    </source>
</evidence>
<evidence type="ECO:0000313" key="12">
    <source>
        <dbReference type="Proteomes" id="UP000014760"/>
    </source>
</evidence>
<keyword evidence="2 5" id="KW-0728">SH3 domain</keyword>
<reference evidence="10 12" key="2">
    <citation type="journal article" date="2013" name="Nature">
        <title>Insights into bilaterian evolution from three spiralian genomes.</title>
        <authorList>
            <person name="Simakov O."/>
            <person name="Marletaz F."/>
            <person name="Cho S.J."/>
            <person name="Edsinger-Gonzales E."/>
            <person name="Havlak P."/>
            <person name="Hellsten U."/>
            <person name="Kuo D.H."/>
            <person name="Larsson T."/>
            <person name="Lv J."/>
            <person name="Arendt D."/>
            <person name="Savage R."/>
            <person name="Osoegawa K."/>
            <person name="de Jong P."/>
            <person name="Grimwood J."/>
            <person name="Chapman J.A."/>
            <person name="Shapiro H."/>
            <person name="Aerts A."/>
            <person name="Otillar R.P."/>
            <person name="Terry A.Y."/>
            <person name="Boore J.L."/>
            <person name="Grigoriev I.V."/>
            <person name="Lindberg D.R."/>
            <person name="Seaver E.C."/>
            <person name="Weisblat D.A."/>
            <person name="Putnam N.H."/>
            <person name="Rokhsar D.S."/>
        </authorList>
    </citation>
    <scope>NUCLEOTIDE SEQUENCE</scope>
    <source>
        <strain evidence="10 12">I ESC-2004</strain>
    </source>
</reference>
<dbReference type="InterPro" id="IPR001331">
    <property type="entry name" value="GDS_CDC24_CS"/>
</dbReference>
<protein>
    <recommendedName>
        <fullName evidence="13">Rho guanine nucleotide exchange factor 4</fullName>
    </recommendedName>
</protein>
<accession>R7TV20</accession>
<dbReference type="SUPFAM" id="SSF50729">
    <property type="entry name" value="PH domain-like"/>
    <property type="match status" value="1"/>
</dbReference>